<dbReference type="EMBL" id="MU273491">
    <property type="protein sequence ID" value="KAI0035028.1"/>
    <property type="molecule type" value="Genomic_DNA"/>
</dbReference>
<reference evidence="1" key="2">
    <citation type="journal article" date="2022" name="New Phytol.">
        <title>Evolutionary transition to the ectomycorrhizal habit in the genomes of a hyperdiverse lineage of mushroom-forming fungi.</title>
        <authorList>
            <person name="Looney B."/>
            <person name="Miyauchi S."/>
            <person name="Morin E."/>
            <person name="Drula E."/>
            <person name="Courty P.E."/>
            <person name="Kohler A."/>
            <person name="Kuo A."/>
            <person name="LaButti K."/>
            <person name="Pangilinan J."/>
            <person name="Lipzen A."/>
            <person name="Riley R."/>
            <person name="Andreopoulos W."/>
            <person name="He G."/>
            <person name="Johnson J."/>
            <person name="Nolan M."/>
            <person name="Tritt A."/>
            <person name="Barry K.W."/>
            <person name="Grigoriev I.V."/>
            <person name="Nagy L.G."/>
            <person name="Hibbett D."/>
            <person name="Henrissat B."/>
            <person name="Matheny P.B."/>
            <person name="Labbe J."/>
            <person name="Martin F.M."/>
        </authorList>
    </citation>
    <scope>NUCLEOTIDE SEQUENCE</scope>
    <source>
        <strain evidence="1">EC-137</strain>
    </source>
</reference>
<evidence type="ECO:0000313" key="1">
    <source>
        <dbReference type="EMBL" id="KAI0035028.1"/>
    </source>
</evidence>
<name>A0ACB8QTL4_9AGAM</name>
<comment type="caution">
    <text evidence="1">The sequence shown here is derived from an EMBL/GenBank/DDBJ whole genome shotgun (WGS) entry which is preliminary data.</text>
</comment>
<evidence type="ECO:0000313" key="2">
    <source>
        <dbReference type="Proteomes" id="UP000814128"/>
    </source>
</evidence>
<sequence>MRLRSLLCATALATVAVASSGDRAPDFQKCVNKCQRMTCSTYNPTLALRLTRWSCTDDCRYMCMHTLTDYALESGQGVQQYYGKWPFYRFAGMQEPASVVFSLTNLLLHVWGLDEVRREVPTGHPMKQFYVRWAYISCNAWLWSSVFHTRDTSLTEKFDYFSAGLTILYSLYFSVVRLFHLYPVTPRARAPIMFYLWSLACAVAYAGHVAYLTLRPRFDYSYNIAANVALGLAHNALWLVFALPARLSVFRRFRARDRTYRPWYATRAATAVALTTAATCLELFDFPPWMRTVDAHALWHLATAPLAVLWYDFLINDAMDPGWRAMRMR</sequence>
<gene>
    <name evidence="1" type="ORF">K488DRAFT_44246</name>
</gene>
<proteinExistence type="predicted"/>
<reference evidence="1" key="1">
    <citation type="submission" date="2021-02" db="EMBL/GenBank/DDBJ databases">
        <authorList>
            <consortium name="DOE Joint Genome Institute"/>
            <person name="Ahrendt S."/>
            <person name="Looney B.P."/>
            <person name="Miyauchi S."/>
            <person name="Morin E."/>
            <person name="Drula E."/>
            <person name="Courty P.E."/>
            <person name="Chicoki N."/>
            <person name="Fauchery L."/>
            <person name="Kohler A."/>
            <person name="Kuo A."/>
            <person name="Labutti K."/>
            <person name="Pangilinan J."/>
            <person name="Lipzen A."/>
            <person name="Riley R."/>
            <person name="Andreopoulos W."/>
            <person name="He G."/>
            <person name="Johnson J."/>
            <person name="Barry K.W."/>
            <person name="Grigoriev I.V."/>
            <person name="Nagy L."/>
            <person name="Hibbett D."/>
            <person name="Henrissat B."/>
            <person name="Matheny P.B."/>
            <person name="Labbe J."/>
            <person name="Martin F."/>
        </authorList>
    </citation>
    <scope>NUCLEOTIDE SEQUENCE</scope>
    <source>
        <strain evidence="1">EC-137</strain>
    </source>
</reference>
<protein>
    <submittedName>
        <fullName evidence="1">Per1-like protein</fullName>
    </submittedName>
</protein>
<accession>A0ACB8QTL4</accession>
<organism evidence="1 2">
    <name type="scientific">Vararia minispora EC-137</name>
    <dbReference type="NCBI Taxonomy" id="1314806"/>
    <lineage>
        <taxon>Eukaryota</taxon>
        <taxon>Fungi</taxon>
        <taxon>Dikarya</taxon>
        <taxon>Basidiomycota</taxon>
        <taxon>Agaricomycotina</taxon>
        <taxon>Agaricomycetes</taxon>
        <taxon>Russulales</taxon>
        <taxon>Lachnocladiaceae</taxon>
        <taxon>Vararia</taxon>
    </lineage>
</organism>
<keyword evidence="2" id="KW-1185">Reference proteome</keyword>
<dbReference type="Proteomes" id="UP000814128">
    <property type="component" value="Unassembled WGS sequence"/>
</dbReference>